<keyword evidence="4" id="KW-0433">Leucine-rich repeat</keyword>
<protein>
    <recommendedName>
        <fullName evidence="15">TIR domain-containing protein</fullName>
    </recommendedName>
</protein>
<evidence type="ECO:0000256" key="3">
    <source>
        <dbReference type="ARBA" id="ARBA00022588"/>
    </source>
</evidence>
<gene>
    <name evidence="16" type="ORF">BRAFLDRAFT_176159</name>
</gene>
<dbReference type="SMART" id="SM00255">
    <property type="entry name" value="TIR"/>
    <property type="match status" value="1"/>
</dbReference>
<dbReference type="AlphaFoldDB" id="C3YM46"/>
<evidence type="ECO:0000256" key="2">
    <source>
        <dbReference type="ARBA" id="ARBA00009634"/>
    </source>
</evidence>
<dbReference type="SMART" id="SM00082">
    <property type="entry name" value="LRRCT"/>
    <property type="match status" value="1"/>
</dbReference>
<evidence type="ECO:0000313" key="16">
    <source>
        <dbReference type="EMBL" id="EEN58640.1"/>
    </source>
</evidence>
<evidence type="ECO:0000256" key="10">
    <source>
        <dbReference type="ARBA" id="ARBA00023136"/>
    </source>
</evidence>
<feature type="non-terminal residue" evidence="16">
    <location>
        <position position="1"/>
    </location>
</feature>
<reference evidence="16" key="1">
    <citation type="journal article" date="2008" name="Nature">
        <title>The amphioxus genome and the evolution of the chordate karyotype.</title>
        <authorList>
            <consortium name="US DOE Joint Genome Institute (JGI-PGF)"/>
            <person name="Putnam N.H."/>
            <person name="Butts T."/>
            <person name="Ferrier D.E.K."/>
            <person name="Furlong R.F."/>
            <person name="Hellsten U."/>
            <person name="Kawashima T."/>
            <person name="Robinson-Rechavi M."/>
            <person name="Shoguchi E."/>
            <person name="Terry A."/>
            <person name="Yu J.-K."/>
            <person name="Benito-Gutierrez E.L."/>
            <person name="Dubchak I."/>
            <person name="Garcia-Fernandez J."/>
            <person name="Gibson-Brown J.J."/>
            <person name="Grigoriev I.V."/>
            <person name="Horton A.C."/>
            <person name="de Jong P.J."/>
            <person name="Jurka J."/>
            <person name="Kapitonov V.V."/>
            <person name="Kohara Y."/>
            <person name="Kuroki Y."/>
            <person name="Lindquist E."/>
            <person name="Lucas S."/>
            <person name="Osoegawa K."/>
            <person name="Pennacchio L.A."/>
            <person name="Salamov A.A."/>
            <person name="Satou Y."/>
            <person name="Sauka-Spengler T."/>
            <person name="Schmutz J."/>
            <person name="Shin-I T."/>
            <person name="Toyoda A."/>
            <person name="Bronner-Fraser M."/>
            <person name="Fujiyama A."/>
            <person name="Holland L.Z."/>
            <person name="Holland P.W.H."/>
            <person name="Satoh N."/>
            <person name="Rokhsar D.S."/>
        </authorList>
    </citation>
    <scope>NUCLEOTIDE SEQUENCE [LARGE SCALE GENOMIC DNA]</scope>
    <source>
        <strain evidence="16">S238N-H82</strain>
        <tissue evidence="16">Testes</tissue>
    </source>
</reference>
<evidence type="ECO:0000256" key="5">
    <source>
        <dbReference type="ARBA" id="ARBA00022692"/>
    </source>
</evidence>
<keyword evidence="3" id="KW-0399">Innate immunity</keyword>
<dbReference type="InterPro" id="IPR035897">
    <property type="entry name" value="Toll_tir_struct_dom_sf"/>
</dbReference>
<dbReference type="InParanoid" id="C3YM46"/>
<evidence type="ECO:0000256" key="6">
    <source>
        <dbReference type="ARBA" id="ARBA00022729"/>
    </source>
</evidence>
<name>C3YM46_BRAFL</name>
<dbReference type="GO" id="GO:0045087">
    <property type="term" value="P:innate immune response"/>
    <property type="evidence" value="ECO:0007669"/>
    <property type="project" value="UniProtKB-KW"/>
</dbReference>
<dbReference type="PROSITE" id="PS50104">
    <property type="entry name" value="TIR"/>
    <property type="match status" value="1"/>
</dbReference>
<dbReference type="eggNOG" id="KOG4641">
    <property type="taxonomic scope" value="Eukaryota"/>
</dbReference>
<keyword evidence="13" id="KW-0395">Inflammatory response</keyword>
<dbReference type="PROSITE" id="PS51450">
    <property type="entry name" value="LRR"/>
    <property type="match status" value="1"/>
</dbReference>
<keyword evidence="5 14" id="KW-0812">Transmembrane</keyword>
<evidence type="ECO:0000256" key="9">
    <source>
        <dbReference type="ARBA" id="ARBA00022989"/>
    </source>
</evidence>
<evidence type="ECO:0000256" key="12">
    <source>
        <dbReference type="ARBA" id="ARBA00023180"/>
    </source>
</evidence>
<keyword evidence="11" id="KW-0675">Receptor</keyword>
<dbReference type="Gene3D" id="3.40.50.10140">
    <property type="entry name" value="Toll/interleukin-1 receptor homology (TIR) domain"/>
    <property type="match status" value="1"/>
</dbReference>
<dbReference type="Gene3D" id="3.80.10.10">
    <property type="entry name" value="Ribonuclease Inhibitor"/>
    <property type="match status" value="1"/>
</dbReference>
<evidence type="ECO:0000259" key="15">
    <source>
        <dbReference type="PROSITE" id="PS50104"/>
    </source>
</evidence>
<dbReference type="PANTHER" id="PTHR24365:SF541">
    <property type="entry name" value="PROTEIN TOLL-RELATED"/>
    <property type="match status" value="1"/>
</dbReference>
<dbReference type="GO" id="GO:0016020">
    <property type="term" value="C:membrane"/>
    <property type="evidence" value="ECO:0007669"/>
    <property type="project" value="UniProtKB-SubCell"/>
</dbReference>
<accession>C3YM46</accession>
<dbReference type="EMBL" id="GG666529">
    <property type="protein sequence ID" value="EEN58640.1"/>
    <property type="molecule type" value="Genomic_DNA"/>
</dbReference>
<dbReference type="InterPro" id="IPR000157">
    <property type="entry name" value="TIR_dom"/>
</dbReference>
<evidence type="ECO:0000256" key="13">
    <source>
        <dbReference type="ARBA" id="ARBA00023198"/>
    </source>
</evidence>
<feature type="domain" description="TIR" evidence="15">
    <location>
        <begin position="161"/>
        <end position="264"/>
    </location>
</feature>
<keyword evidence="8" id="KW-0391">Immunity</keyword>
<dbReference type="SUPFAM" id="SSF52058">
    <property type="entry name" value="L domain-like"/>
    <property type="match status" value="1"/>
</dbReference>
<comment type="subcellular location">
    <subcellularLocation>
        <location evidence="1">Membrane</location>
        <topology evidence="1">Single-pass type I membrane protein</topology>
    </subcellularLocation>
</comment>
<evidence type="ECO:0000256" key="4">
    <source>
        <dbReference type="ARBA" id="ARBA00022614"/>
    </source>
</evidence>
<feature type="transmembrane region" description="Helical" evidence="14">
    <location>
        <begin position="112"/>
        <end position="134"/>
    </location>
</feature>
<organism>
    <name type="scientific">Branchiostoma floridae</name>
    <name type="common">Florida lancelet</name>
    <name type="synonym">Amphioxus</name>
    <dbReference type="NCBI Taxonomy" id="7739"/>
    <lineage>
        <taxon>Eukaryota</taxon>
        <taxon>Metazoa</taxon>
        <taxon>Chordata</taxon>
        <taxon>Cephalochordata</taxon>
        <taxon>Leptocardii</taxon>
        <taxon>Amphioxiformes</taxon>
        <taxon>Branchiostomatidae</taxon>
        <taxon>Branchiostoma</taxon>
    </lineage>
</organism>
<dbReference type="Pfam" id="PF13676">
    <property type="entry name" value="TIR_2"/>
    <property type="match status" value="1"/>
</dbReference>
<evidence type="ECO:0000256" key="14">
    <source>
        <dbReference type="SAM" id="Phobius"/>
    </source>
</evidence>
<evidence type="ECO:0000256" key="1">
    <source>
        <dbReference type="ARBA" id="ARBA00004479"/>
    </source>
</evidence>
<dbReference type="GO" id="GO:0007165">
    <property type="term" value="P:signal transduction"/>
    <property type="evidence" value="ECO:0007669"/>
    <property type="project" value="InterPro"/>
</dbReference>
<keyword evidence="6" id="KW-0732">Signal</keyword>
<keyword evidence="10 14" id="KW-0472">Membrane</keyword>
<dbReference type="SUPFAM" id="SSF52200">
    <property type="entry name" value="Toll/Interleukin receptor TIR domain"/>
    <property type="match status" value="1"/>
</dbReference>
<comment type="similarity">
    <text evidence="2">Belongs to the Toll-like receptor family.</text>
</comment>
<dbReference type="InterPro" id="IPR003591">
    <property type="entry name" value="Leu-rich_rpt_typical-subtyp"/>
</dbReference>
<dbReference type="SMART" id="SM00369">
    <property type="entry name" value="LRR_TYP"/>
    <property type="match status" value="1"/>
</dbReference>
<dbReference type="Pfam" id="PF13855">
    <property type="entry name" value="LRR_8"/>
    <property type="match status" value="1"/>
</dbReference>
<evidence type="ECO:0000256" key="11">
    <source>
        <dbReference type="ARBA" id="ARBA00023170"/>
    </source>
</evidence>
<proteinExistence type="inferred from homology"/>
<dbReference type="InterPro" id="IPR000483">
    <property type="entry name" value="Cys-rich_flank_reg_C"/>
</dbReference>
<evidence type="ECO:0000256" key="8">
    <source>
        <dbReference type="ARBA" id="ARBA00022859"/>
    </source>
</evidence>
<dbReference type="InterPro" id="IPR032675">
    <property type="entry name" value="LRR_dom_sf"/>
</dbReference>
<keyword evidence="7" id="KW-0677">Repeat</keyword>
<evidence type="ECO:0000256" key="7">
    <source>
        <dbReference type="ARBA" id="ARBA00022737"/>
    </source>
</evidence>
<keyword evidence="9 14" id="KW-1133">Transmembrane helix</keyword>
<keyword evidence="12" id="KW-0325">Glycoprotein</keyword>
<dbReference type="InterPro" id="IPR001611">
    <property type="entry name" value="Leu-rich_rpt"/>
</dbReference>
<sequence>LFLNNSGVSNIHPSSFSQLEHLKELHLQDNNLKHLSKETFKGASRLEALDIGWNPLKCNCDMLALKDWAETNIQSVSFDFNITCSNHGNKVLTQVAHVIKAELSCESGTSNLHVYVIIALGTVVAMLLVFLLVYRYRGFLQVWLYMKCGWRFDPKDKGDEKTYDAFISYSSKDELVVIRELAPGLEERGFKLCLHYRDFPVGACIATTIIETVEASRRTIILLSQNFVDSEWCALEFKAAHRQVLEDRRNRIVVIVLDELELQN</sequence>
<dbReference type="PANTHER" id="PTHR24365">
    <property type="entry name" value="TOLL-LIKE RECEPTOR"/>
    <property type="match status" value="1"/>
</dbReference>
<feature type="non-terminal residue" evidence="16">
    <location>
        <position position="264"/>
    </location>
</feature>
<dbReference type="PRINTS" id="PR01537">
    <property type="entry name" value="INTRLKN1R1F"/>
</dbReference>